<dbReference type="InterPro" id="IPR006660">
    <property type="entry name" value="Arsenate_reductase-like"/>
</dbReference>
<evidence type="ECO:0000313" key="2">
    <source>
        <dbReference type="EMBL" id="NMW85045.1"/>
    </source>
</evidence>
<name>A0A848RG92_9FIRM</name>
<dbReference type="PROSITE" id="PS51353">
    <property type="entry name" value="ARSC"/>
    <property type="match status" value="1"/>
</dbReference>
<evidence type="ECO:0000256" key="1">
    <source>
        <dbReference type="PROSITE-ProRule" id="PRU01282"/>
    </source>
</evidence>
<sequence length="116" mass="13609">MNILIGYKKCSTCKNIEKLLKEKNISYEYREIDKELLSVDELKKIMKRANIDVLKLFNTSGMKYREFGLKDKKNEMTEEEILELLSTDGMLVKRPILLKDDKAFVGPQVKKYLESL</sequence>
<dbReference type="PANTHER" id="PTHR30041">
    <property type="entry name" value="ARSENATE REDUCTASE"/>
    <property type="match status" value="1"/>
</dbReference>
<keyword evidence="3" id="KW-1185">Reference proteome</keyword>
<evidence type="ECO:0000313" key="3">
    <source>
        <dbReference type="Proteomes" id="UP000568273"/>
    </source>
</evidence>
<dbReference type="SUPFAM" id="SSF52833">
    <property type="entry name" value="Thioredoxin-like"/>
    <property type="match status" value="1"/>
</dbReference>
<dbReference type="PANTHER" id="PTHR30041:SF8">
    <property type="entry name" value="PROTEIN YFFB"/>
    <property type="match status" value="1"/>
</dbReference>
<dbReference type="Gene3D" id="3.40.30.10">
    <property type="entry name" value="Glutaredoxin"/>
    <property type="match status" value="1"/>
</dbReference>
<organism evidence="2 3">
    <name type="scientific">Peptoniphilus faecalis</name>
    <dbReference type="NCBI Taxonomy" id="2731255"/>
    <lineage>
        <taxon>Bacteria</taxon>
        <taxon>Bacillati</taxon>
        <taxon>Bacillota</taxon>
        <taxon>Tissierellia</taxon>
        <taxon>Tissierellales</taxon>
        <taxon>Peptoniphilaceae</taxon>
        <taxon>Peptoniphilus</taxon>
    </lineage>
</organism>
<dbReference type="Proteomes" id="UP000568273">
    <property type="component" value="Unassembled WGS sequence"/>
</dbReference>
<gene>
    <name evidence="2" type="ORF">HKO22_04720</name>
</gene>
<dbReference type="InterPro" id="IPR006504">
    <property type="entry name" value="Tscrpt_reg_Spx/MgsR"/>
</dbReference>
<dbReference type="InterPro" id="IPR036249">
    <property type="entry name" value="Thioredoxin-like_sf"/>
</dbReference>
<reference evidence="2" key="1">
    <citation type="submission" date="2020-04" db="EMBL/GenBank/DDBJ databases">
        <title>Peptoniphilus sp. nov. isolated from swine feces.</title>
        <authorList>
            <person name="Ryu S.W."/>
        </authorList>
    </citation>
    <scope>NUCLEOTIDE SEQUENCE [LARGE SCALE GENOMIC DNA]</scope>
    <source>
        <strain evidence="2">AGMB00490</strain>
    </source>
</reference>
<dbReference type="RefSeq" id="WP_169968904.1">
    <property type="nucleotide sequence ID" value="NZ_JABDSR010000005.1"/>
</dbReference>
<comment type="caution">
    <text evidence="2">The sequence shown here is derived from an EMBL/GenBank/DDBJ whole genome shotgun (WGS) entry which is preliminary data.</text>
</comment>
<dbReference type="EMBL" id="JABDSR010000005">
    <property type="protein sequence ID" value="NMW85045.1"/>
    <property type="molecule type" value="Genomic_DNA"/>
</dbReference>
<proteinExistence type="inferred from homology"/>
<accession>A0A848RG92</accession>
<protein>
    <submittedName>
        <fullName evidence="2">Spx/MgsR family RNA polymerase-binding regulatory protein</fullName>
    </submittedName>
</protein>
<dbReference type="AlphaFoldDB" id="A0A848RG92"/>
<comment type="similarity">
    <text evidence="1">Belongs to the ArsC family.</text>
</comment>
<dbReference type="NCBIfam" id="TIGR01617">
    <property type="entry name" value="arsC_related"/>
    <property type="match status" value="1"/>
</dbReference>
<dbReference type="Pfam" id="PF03960">
    <property type="entry name" value="ArsC"/>
    <property type="match status" value="1"/>
</dbReference>